<keyword evidence="2" id="KW-0067">ATP-binding</keyword>
<evidence type="ECO:0000259" key="1">
    <source>
        <dbReference type="SMART" id="SM00382"/>
    </source>
</evidence>
<keyword evidence="2" id="KW-0547">Nucleotide-binding</keyword>
<evidence type="ECO:0000313" key="3">
    <source>
        <dbReference type="Proteomes" id="UP000320461"/>
    </source>
</evidence>
<dbReference type="SMART" id="SM00382">
    <property type="entry name" value="AAA"/>
    <property type="match status" value="1"/>
</dbReference>
<dbReference type="EMBL" id="BJLQ01000015">
    <property type="protein sequence ID" value="GEA84464.1"/>
    <property type="molecule type" value="Genomic_DNA"/>
</dbReference>
<protein>
    <submittedName>
        <fullName evidence="2">ATP-binding protein</fullName>
    </submittedName>
</protein>
<dbReference type="Pfam" id="PF09848">
    <property type="entry name" value="SLFN-g3_helicase"/>
    <property type="match status" value="1"/>
</dbReference>
<accession>A0A4Y3KM52</accession>
<dbReference type="AlphaFoldDB" id="A0A4Y3KM52"/>
<dbReference type="Gene3D" id="3.40.50.300">
    <property type="entry name" value="P-loop containing nucleotide triphosphate hydrolases"/>
    <property type="match status" value="1"/>
</dbReference>
<dbReference type="InterPro" id="IPR018647">
    <property type="entry name" value="SLFN_3-like_DNA/RNA_helicase"/>
</dbReference>
<keyword evidence="3" id="KW-1185">Reference proteome</keyword>
<gene>
    <name evidence="2" type="ORF">CGE01nite_17150</name>
</gene>
<proteinExistence type="predicted"/>
<dbReference type="SUPFAM" id="SSF52540">
    <property type="entry name" value="P-loop containing nucleoside triphosphate hydrolases"/>
    <property type="match status" value="1"/>
</dbReference>
<dbReference type="GO" id="GO:0005524">
    <property type="term" value="F:ATP binding"/>
    <property type="evidence" value="ECO:0007669"/>
    <property type="project" value="UniProtKB-KW"/>
</dbReference>
<evidence type="ECO:0000313" key="2">
    <source>
        <dbReference type="EMBL" id="GEA84464.1"/>
    </source>
</evidence>
<sequence length="632" mass="69493">MGLNRMSADALAAMTDSDSSEIERVLADHLFQAGVAVPSIGERRSWRSSLPVLARDLRDAGLGRVEVILEHRLPLSSKRADVVLAGVHPRTGAPSYVVVELKQWGTAVRWETSDSLVEVEGAPYRPSLHPSLQVAGYVDYLQDFTASLADGHASVTGVAYLHNATDYGVQDLRAMPASSSARLVTGQRRGELHDLLRGLLAPEPGVHAADELLGSAIRPSRQLLSVAAAEIREREQFVLLDEQRIAYEMVLAAVDEARSSDTKTVVVVAGGPGSGKSVIALSLLGELARQGRTVLHATGSRSFTQTLRQVAGKGSTRTKSLFMYFNSFMTAEKNGLDVLILDEAHRLREKSVNRYTPKTLRERARAQVDELLDAARVPVFLLDQHQVVRPGELGSVPEIEQAARARGLTVRHVDLGAQFRAGGSERYVEWVQRLLGLHGDGPVAWADEPGFRVDVVDTPHELEARLRAYQDTGLKARMTAGYCWRWSDPRPDGTLVPDVQIGDWSRPWNLKGDRATGGAPPSSLWATDPAGFGQVGCVYTAQGFEYDWNGVILGPDLVWRDGRFVARRDQNRDPDFRSRTSVDDATFDRLVRHVYKVLLTRGMVGTLLYSPDEETRDALRELVNRPGDLPGR</sequence>
<dbReference type="CDD" id="cd00009">
    <property type="entry name" value="AAA"/>
    <property type="match status" value="1"/>
</dbReference>
<dbReference type="InterPro" id="IPR027417">
    <property type="entry name" value="P-loop_NTPase"/>
</dbReference>
<feature type="domain" description="AAA+ ATPase" evidence="1">
    <location>
        <begin position="262"/>
        <end position="392"/>
    </location>
</feature>
<dbReference type="Proteomes" id="UP000320461">
    <property type="component" value="Unassembled WGS sequence"/>
</dbReference>
<reference evidence="2 3" key="1">
    <citation type="submission" date="2019-06" db="EMBL/GenBank/DDBJ databases">
        <title>Whole genome shotgun sequence of Cellulomonas gelida NBRC 3748.</title>
        <authorList>
            <person name="Hosoyama A."/>
            <person name="Uohara A."/>
            <person name="Ohji S."/>
            <person name="Ichikawa N."/>
        </authorList>
    </citation>
    <scope>NUCLEOTIDE SEQUENCE [LARGE SCALE GENOMIC DNA]</scope>
    <source>
        <strain evidence="2 3">NBRC 3748</strain>
    </source>
</reference>
<organism evidence="2 3">
    <name type="scientific">Cellulomonas gelida</name>
    <dbReference type="NCBI Taxonomy" id="1712"/>
    <lineage>
        <taxon>Bacteria</taxon>
        <taxon>Bacillati</taxon>
        <taxon>Actinomycetota</taxon>
        <taxon>Actinomycetes</taxon>
        <taxon>Micrococcales</taxon>
        <taxon>Cellulomonadaceae</taxon>
        <taxon>Cellulomonas</taxon>
    </lineage>
</organism>
<comment type="caution">
    <text evidence="2">The sequence shown here is derived from an EMBL/GenBank/DDBJ whole genome shotgun (WGS) entry which is preliminary data.</text>
</comment>
<name>A0A4Y3KM52_9CELL</name>
<dbReference type="InterPro" id="IPR003593">
    <property type="entry name" value="AAA+_ATPase"/>
</dbReference>